<sequence>MHIIFQLNMPSMLLFMLSLLPIVHALDAEPPFSHINNTWYVENIDISRVVNYTGGVKASFSIYRTYYERCLGQAPDGMEKLLRVQFSCLFISNLDPVNFYNAIMTRSHHESSLHSIGFQKSRLLIEKVFL</sequence>
<gene>
    <name evidence="2" type="ORF">BT63DRAFT_55435</name>
</gene>
<evidence type="ECO:0000313" key="2">
    <source>
        <dbReference type="EMBL" id="KAF2666296.1"/>
    </source>
</evidence>
<reference evidence="2" key="1">
    <citation type="journal article" date="2020" name="Stud. Mycol.">
        <title>101 Dothideomycetes genomes: a test case for predicting lifestyles and emergence of pathogens.</title>
        <authorList>
            <person name="Haridas S."/>
            <person name="Albert R."/>
            <person name="Binder M."/>
            <person name="Bloem J."/>
            <person name="Labutti K."/>
            <person name="Salamov A."/>
            <person name="Andreopoulos B."/>
            <person name="Baker S."/>
            <person name="Barry K."/>
            <person name="Bills G."/>
            <person name="Bluhm B."/>
            <person name="Cannon C."/>
            <person name="Castanera R."/>
            <person name="Culley D."/>
            <person name="Daum C."/>
            <person name="Ezra D."/>
            <person name="Gonzalez J."/>
            <person name="Henrissat B."/>
            <person name="Kuo A."/>
            <person name="Liang C."/>
            <person name="Lipzen A."/>
            <person name="Lutzoni F."/>
            <person name="Magnuson J."/>
            <person name="Mondo S."/>
            <person name="Nolan M."/>
            <person name="Ohm R."/>
            <person name="Pangilinan J."/>
            <person name="Park H.-J."/>
            <person name="Ramirez L."/>
            <person name="Alfaro M."/>
            <person name="Sun H."/>
            <person name="Tritt A."/>
            <person name="Yoshinaga Y."/>
            <person name="Zwiers L.-H."/>
            <person name="Turgeon B."/>
            <person name="Goodwin S."/>
            <person name="Spatafora J."/>
            <person name="Crous P."/>
            <person name="Grigoriev I."/>
        </authorList>
    </citation>
    <scope>NUCLEOTIDE SEQUENCE</scope>
    <source>
        <strain evidence="2">CBS 115976</strain>
    </source>
</reference>
<dbReference type="Proteomes" id="UP000799302">
    <property type="component" value="Unassembled WGS sequence"/>
</dbReference>
<evidence type="ECO:0000313" key="3">
    <source>
        <dbReference type="Proteomes" id="UP000799302"/>
    </source>
</evidence>
<protein>
    <submittedName>
        <fullName evidence="2">Uncharacterized protein</fullName>
    </submittedName>
</protein>
<keyword evidence="1" id="KW-0732">Signal</keyword>
<organism evidence="2 3">
    <name type="scientific">Microthyrium microscopicum</name>
    <dbReference type="NCBI Taxonomy" id="703497"/>
    <lineage>
        <taxon>Eukaryota</taxon>
        <taxon>Fungi</taxon>
        <taxon>Dikarya</taxon>
        <taxon>Ascomycota</taxon>
        <taxon>Pezizomycotina</taxon>
        <taxon>Dothideomycetes</taxon>
        <taxon>Dothideomycetes incertae sedis</taxon>
        <taxon>Microthyriales</taxon>
        <taxon>Microthyriaceae</taxon>
        <taxon>Microthyrium</taxon>
    </lineage>
</organism>
<proteinExistence type="predicted"/>
<dbReference type="EMBL" id="MU004239">
    <property type="protein sequence ID" value="KAF2666296.1"/>
    <property type="molecule type" value="Genomic_DNA"/>
</dbReference>
<keyword evidence="3" id="KW-1185">Reference proteome</keyword>
<evidence type="ECO:0000256" key="1">
    <source>
        <dbReference type="SAM" id="SignalP"/>
    </source>
</evidence>
<feature type="signal peptide" evidence="1">
    <location>
        <begin position="1"/>
        <end position="25"/>
    </location>
</feature>
<accession>A0A6A6U3Q0</accession>
<dbReference type="AlphaFoldDB" id="A0A6A6U3Q0"/>
<feature type="chain" id="PRO_5025493275" evidence="1">
    <location>
        <begin position="26"/>
        <end position="130"/>
    </location>
</feature>
<name>A0A6A6U3Q0_9PEZI</name>